<proteinExistence type="inferred from homology"/>
<comment type="caution">
    <text evidence="9">The sequence shown here is derived from an EMBL/GenBank/DDBJ whole genome shotgun (WGS) entry which is preliminary data.</text>
</comment>
<dbReference type="InterPro" id="IPR002490">
    <property type="entry name" value="V-ATPase_116kDa_su"/>
</dbReference>
<reference evidence="9 10" key="1">
    <citation type="submission" date="2019-08" db="EMBL/GenBank/DDBJ databases">
        <title>In-depth cultivation of the pig gut microbiome towards novel bacterial diversity and tailored functional studies.</title>
        <authorList>
            <person name="Wylensek D."/>
            <person name="Hitch T.C.A."/>
            <person name="Clavel T."/>
        </authorList>
    </citation>
    <scope>NUCLEOTIDE SEQUENCE [LARGE SCALE GENOMIC DNA]</scope>
    <source>
        <strain evidence="9 10">WCA-MUC-591-APC-4B</strain>
    </source>
</reference>
<sequence length="614" mass="67258">MIEKMKMVYVVSSLSRKKEMLDGLEKLGVLHIAEKKGAVHAVTEKFTELSRLTASLAEYLPDKKEQKNRPAKPLLQGEEFEKFYGEVKGAVERKAALEQELSVLHAEIERVSPWGDITSEDLELLKDRKYDLYFYRVPASTYAALAADEERQVIHLKDIKKEVLIASIGTLPPEFAASEFNLPEKGAKELAAAEADCQAGIDKSVETLKEAALHMDSFNAAMLVAQNEANYSSASQTAGSDDRFVWLSGYVPEADVDEFKASAAENGWAYAIESVDADDEKIPTKLKFGKVSGLIEPLYNILGILPGYRESDISMWFLLFFTLFFAMILGDGAYGVLILIGTIGYVAKTKKKNTTTYLLFVLSFATIVWGAITGTWFGLESAMKVPFLKSLVIPSMASYPEYFNVSASTQQNMIMKFSFSVGAIQMCLGSLISVKKKISEKNLSWLADLGWLIAIVSLYMLCLNLVIGEKITMTPVAVGVGVAFAMVVLFGGMSPDKTFGQGLKSGLSDIFTVFLDTISCFGNIMSYIRLFAVGMAGLAISQSFDGIAAGFGGPLVIVGALVFFIGHALNIVMCFLSVVVHGVRLNVLEFSGQVGLEWTGIPYEPFKKNKKVIK</sequence>
<gene>
    <name evidence="9" type="ORF">FYJ65_08970</name>
</gene>
<protein>
    <recommendedName>
        <fullName evidence="11">V-type ATP synthase subunit I</fullName>
    </recommendedName>
</protein>
<evidence type="ECO:0000256" key="3">
    <source>
        <dbReference type="ARBA" id="ARBA00022448"/>
    </source>
</evidence>
<name>A0A6N7XKE4_9FIRM</name>
<keyword evidence="6" id="KW-0406">Ion transport</keyword>
<evidence type="ECO:0000256" key="6">
    <source>
        <dbReference type="ARBA" id="ARBA00023065"/>
    </source>
</evidence>
<evidence type="ECO:0000256" key="2">
    <source>
        <dbReference type="ARBA" id="ARBA00009904"/>
    </source>
</evidence>
<feature type="transmembrane region" description="Helical" evidence="8">
    <location>
        <begin position="513"/>
        <end position="540"/>
    </location>
</feature>
<dbReference type="GO" id="GO:0051117">
    <property type="term" value="F:ATPase binding"/>
    <property type="evidence" value="ECO:0007669"/>
    <property type="project" value="TreeGrafter"/>
</dbReference>
<dbReference type="GO" id="GO:0007035">
    <property type="term" value="P:vacuolar acidification"/>
    <property type="evidence" value="ECO:0007669"/>
    <property type="project" value="TreeGrafter"/>
</dbReference>
<evidence type="ECO:0000313" key="10">
    <source>
        <dbReference type="Proteomes" id="UP000469424"/>
    </source>
</evidence>
<dbReference type="PANTHER" id="PTHR11629:SF63">
    <property type="entry name" value="V-TYPE PROTON ATPASE SUBUNIT A"/>
    <property type="match status" value="1"/>
</dbReference>
<accession>A0A6N7XKE4</accession>
<feature type="transmembrane region" description="Helical" evidence="8">
    <location>
        <begin position="473"/>
        <end position="492"/>
    </location>
</feature>
<feature type="transmembrane region" description="Helical" evidence="8">
    <location>
        <begin position="357"/>
        <end position="379"/>
    </location>
</feature>
<comment type="subcellular location">
    <subcellularLocation>
        <location evidence="1">Membrane</location>
        <topology evidence="1">Multi-pass membrane protein</topology>
    </subcellularLocation>
</comment>
<evidence type="ECO:0008006" key="11">
    <source>
        <dbReference type="Google" id="ProtNLM"/>
    </source>
</evidence>
<feature type="transmembrane region" description="Helical" evidence="8">
    <location>
        <begin position="315"/>
        <end position="345"/>
    </location>
</feature>
<keyword evidence="10" id="KW-1185">Reference proteome</keyword>
<dbReference type="Proteomes" id="UP000469424">
    <property type="component" value="Unassembled WGS sequence"/>
</dbReference>
<evidence type="ECO:0000256" key="5">
    <source>
        <dbReference type="ARBA" id="ARBA00022989"/>
    </source>
</evidence>
<evidence type="ECO:0000256" key="1">
    <source>
        <dbReference type="ARBA" id="ARBA00004141"/>
    </source>
</evidence>
<evidence type="ECO:0000256" key="4">
    <source>
        <dbReference type="ARBA" id="ARBA00022692"/>
    </source>
</evidence>
<keyword evidence="3" id="KW-0813">Transport</keyword>
<dbReference type="AlphaFoldDB" id="A0A6N7XKE4"/>
<feature type="transmembrane region" description="Helical" evidence="8">
    <location>
        <begin position="413"/>
        <end position="434"/>
    </location>
</feature>
<dbReference type="GO" id="GO:0033179">
    <property type="term" value="C:proton-transporting V-type ATPase, V0 domain"/>
    <property type="evidence" value="ECO:0007669"/>
    <property type="project" value="InterPro"/>
</dbReference>
<dbReference type="EMBL" id="VUNA01000025">
    <property type="protein sequence ID" value="MST71434.1"/>
    <property type="molecule type" value="Genomic_DNA"/>
</dbReference>
<feature type="transmembrane region" description="Helical" evidence="8">
    <location>
        <begin position="555"/>
        <end position="580"/>
    </location>
</feature>
<dbReference type="GO" id="GO:0046961">
    <property type="term" value="F:proton-transporting ATPase activity, rotational mechanism"/>
    <property type="evidence" value="ECO:0007669"/>
    <property type="project" value="InterPro"/>
</dbReference>
<dbReference type="PANTHER" id="PTHR11629">
    <property type="entry name" value="VACUOLAR PROTON ATPASES"/>
    <property type="match status" value="1"/>
</dbReference>
<comment type="similarity">
    <text evidence="2">Belongs to the V-ATPase 116 kDa subunit family.</text>
</comment>
<dbReference type="GO" id="GO:0016471">
    <property type="term" value="C:vacuolar proton-transporting V-type ATPase complex"/>
    <property type="evidence" value="ECO:0007669"/>
    <property type="project" value="TreeGrafter"/>
</dbReference>
<keyword evidence="7 8" id="KW-0472">Membrane</keyword>
<keyword evidence="4 8" id="KW-0812">Transmembrane</keyword>
<evidence type="ECO:0000256" key="7">
    <source>
        <dbReference type="ARBA" id="ARBA00023136"/>
    </source>
</evidence>
<evidence type="ECO:0000256" key="8">
    <source>
        <dbReference type="SAM" id="Phobius"/>
    </source>
</evidence>
<organism evidence="9 10">
    <name type="scientific">Mogibacterium kristiansenii</name>
    <dbReference type="NCBI Taxonomy" id="2606708"/>
    <lineage>
        <taxon>Bacteria</taxon>
        <taxon>Bacillati</taxon>
        <taxon>Bacillota</taxon>
        <taxon>Clostridia</taxon>
        <taxon>Peptostreptococcales</taxon>
        <taxon>Anaerovoracaceae</taxon>
        <taxon>Mogibacterium</taxon>
    </lineage>
</organism>
<dbReference type="RefSeq" id="WP_154554994.1">
    <property type="nucleotide sequence ID" value="NZ_JAQXUZ010000022.1"/>
</dbReference>
<evidence type="ECO:0000313" key="9">
    <source>
        <dbReference type="EMBL" id="MST71434.1"/>
    </source>
</evidence>
<feature type="transmembrane region" description="Helical" evidence="8">
    <location>
        <begin position="446"/>
        <end position="467"/>
    </location>
</feature>
<keyword evidence="5 8" id="KW-1133">Transmembrane helix</keyword>